<gene>
    <name evidence="1" type="ORF">K490DRAFT_67472</name>
</gene>
<accession>A0A9P4LVP8</accession>
<sequence length="188" mass="21859">MDPDVAFDRNLFGAMFQRRLPSQSDSDEISKQQGNMHRASSIMDLPLEIRRIIYLKTIWVRVGHCPRTFSNLNAFHSRENGRTPQSLLYSYPNGIAAARCLSPSIIRANRQIHREFIQEIFHRFKLQLFVSNCPTHEVYCRHPLTDRHVHSIPPALSLPPFAAKYLTSLVLTFSMESHYRLVQPLMRN</sequence>
<name>A0A9P4LVP8_9PEZI</name>
<protein>
    <submittedName>
        <fullName evidence="1">Uncharacterized protein</fullName>
    </submittedName>
</protein>
<evidence type="ECO:0000313" key="1">
    <source>
        <dbReference type="EMBL" id="KAF2085589.1"/>
    </source>
</evidence>
<comment type="caution">
    <text evidence="1">The sequence shown here is derived from an EMBL/GenBank/DDBJ whole genome shotgun (WGS) entry which is preliminary data.</text>
</comment>
<dbReference type="Proteomes" id="UP000799776">
    <property type="component" value="Unassembled WGS sequence"/>
</dbReference>
<dbReference type="EMBL" id="ML978729">
    <property type="protein sequence ID" value="KAF2085589.1"/>
    <property type="molecule type" value="Genomic_DNA"/>
</dbReference>
<dbReference type="AlphaFoldDB" id="A0A9P4LVP8"/>
<proteinExistence type="predicted"/>
<keyword evidence="2" id="KW-1185">Reference proteome</keyword>
<reference evidence="1" key="1">
    <citation type="journal article" date="2020" name="Stud. Mycol.">
        <title>101 Dothideomycetes genomes: a test case for predicting lifestyles and emergence of pathogens.</title>
        <authorList>
            <person name="Haridas S."/>
            <person name="Albert R."/>
            <person name="Binder M."/>
            <person name="Bloem J."/>
            <person name="Labutti K."/>
            <person name="Salamov A."/>
            <person name="Andreopoulos B."/>
            <person name="Baker S."/>
            <person name="Barry K."/>
            <person name="Bills G."/>
            <person name="Bluhm B."/>
            <person name="Cannon C."/>
            <person name="Castanera R."/>
            <person name="Culley D."/>
            <person name="Daum C."/>
            <person name="Ezra D."/>
            <person name="Gonzalez J."/>
            <person name="Henrissat B."/>
            <person name="Kuo A."/>
            <person name="Liang C."/>
            <person name="Lipzen A."/>
            <person name="Lutzoni F."/>
            <person name="Magnuson J."/>
            <person name="Mondo S."/>
            <person name="Nolan M."/>
            <person name="Ohm R."/>
            <person name="Pangilinan J."/>
            <person name="Park H.-J."/>
            <person name="Ramirez L."/>
            <person name="Alfaro M."/>
            <person name="Sun H."/>
            <person name="Tritt A."/>
            <person name="Yoshinaga Y."/>
            <person name="Zwiers L.-H."/>
            <person name="Turgeon B."/>
            <person name="Goodwin S."/>
            <person name="Spatafora J."/>
            <person name="Crous P."/>
            <person name="Grigoriev I."/>
        </authorList>
    </citation>
    <scope>NUCLEOTIDE SEQUENCE</scope>
    <source>
        <strain evidence="1">CBS 121410</strain>
    </source>
</reference>
<organism evidence="1 2">
    <name type="scientific">Saccharata proteae CBS 121410</name>
    <dbReference type="NCBI Taxonomy" id="1314787"/>
    <lineage>
        <taxon>Eukaryota</taxon>
        <taxon>Fungi</taxon>
        <taxon>Dikarya</taxon>
        <taxon>Ascomycota</taxon>
        <taxon>Pezizomycotina</taxon>
        <taxon>Dothideomycetes</taxon>
        <taxon>Dothideomycetes incertae sedis</taxon>
        <taxon>Botryosphaeriales</taxon>
        <taxon>Saccharataceae</taxon>
        <taxon>Saccharata</taxon>
    </lineage>
</organism>
<evidence type="ECO:0000313" key="2">
    <source>
        <dbReference type="Proteomes" id="UP000799776"/>
    </source>
</evidence>